<evidence type="ECO:0000256" key="10">
    <source>
        <dbReference type="ARBA" id="ARBA00023012"/>
    </source>
</evidence>
<feature type="domain" description="Histidine kinase" evidence="13">
    <location>
        <begin position="216"/>
        <end position="463"/>
    </location>
</feature>
<dbReference type="PANTHER" id="PTHR43711:SF1">
    <property type="entry name" value="HISTIDINE KINASE 1"/>
    <property type="match status" value="1"/>
</dbReference>
<dbReference type="InterPro" id="IPR003594">
    <property type="entry name" value="HATPase_dom"/>
</dbReference>
<dbReference type="OrthoDB" id="9813151at2"/>
<keyword evidence="11 12" id="KW-0472">Membrane</keyword>
<keyword evidence="10" id="KW-0902">Two-component regulatory system</keyword>
<evidence type="ECO:0000313" key="16">
    <source>
        <dbReference type="Proteomes" id="UP000234483"/>
    </source>
</evidence>
<reference evidence="14 17" key="2">
    <citation type="submission" date="2018-01" db="EMBL/GenBank/DDBJ databases">
        <title>Complete genome sequence of Caulobacter flavus RHGG3.</title>
        <authorList>
            <person name="Yang E."/>
        </authorList>
    </citation>
    <scope>NUCLEOTIDE SEQUENCE [LARGE SCALE GENOMIC DNA]</scope>
    <source>
        <strain evidence="14 17">RHGG3</strain>
    </source>
</reference>
<dbReference type="Proteomes" id="UP000281192">
    <property type="component" value="Chromosome"/>
</dbReference>
<dbReference type="PRINTS" id="PR00344">
    <property type="entry name" value="BCTRLSENSOR"/>
</dbReference>
<keyword evidence="17" id="KW-1185">Reference proteome</keyword>
<dbReference type="GO" id="GO:0005886">
    <property type="term" value="C:plasma membrane"/>
    <property type="evidence" value="ECO:0007669"/>
    <property type="project" value="UniProtKB-SubCell"/>
</dbReference>
<reference evidence="15 16" key="1">
    <citation type="submission" date="2017-12" db="EMBL/GenBank/DDBJ databases">
        <title>The genome sequence of Caulobacter flavus CGMCC1 15093.</title>
        <authorList>
            <person name="Gao J."/>
            <person name="Mao X."/>
            <person name="Sun J."/>
        </authorList>
    </citation>
    <scope>NUCLEOTIDE SEQUENCE [LARGE SCALE GENOMIC DNA]</scope>
    <source>
        <strain evidence="15 16">CGMCC1 15093</strain>
    </source>
</reference>
<keyword evidence="12" id="KW-0812">Transmembrane</keyword>
<dbReference type="RefSeq" id="WP_101710987.1">
    <property type="nucleotide sequence ID" value="NZ_CP026100.1"/>
</dbReference>
<dbReference type="EMBL" id="PJRQ01000001">
    <property type="protein sequence ID" value="PLR21955.1"/>
    <property type="molecule type" value="Genomic_DNA"/>
</dbReference>
<keyword evidence="12" id="KW-1133">Transmembrane helix</keyword>
<evidence type="ECO:0000256" key="3">
    <source>
        <dbReference type="ARBA" id="ARBA00012438"/>
    </source>
</evidence>
<dbReference type="FunFam" id="1.10.287.130:FF:000008">
    <property type="entry name" value="Two-component sensor histidine kinase"/>
    <property type="match status" value="1"/>
</dbReference>
<dbReference type="Proteomes" id="UP000234483">
    <property type="component" value="Unassembled WGS sequence"/>
</dbReference>
<organism evidence="15 16">
    <name type="scientific">Caulobacter flavus</name>
    <dbReference type="NCBI Taxonomy" id="1679497"/>
    <lineage>
        <taxon>Bacteria</taxon>
        <taxon>Pseudomonadati</taxon>
        <taxon>Pseudomonadota</taxon>
        <taxon>Alphaproteobacteria</taxon>
        <taxon>Caulobacterales</taxon>
        <taxon>Caulobacteraceae</taxon>
        <taxon>Caulobacter</taxon>
    </lineage>
</organism>
<dbReference type="PROSITE" id="PS50109">
    <property type="entry name" value="HIS_KIN"/>
    <property type="match status" value="1"/>
</dbReference>
<dbReference type="FunFam" id="3.30.565.10:FF:000006">
    <property type="entry name" value="Sensor histidine kinase WalK"/>
    <property type="match status" value="1"/>
</dbReference>
<keyword evidence="6" id="KW-0808">Transferase</keyword>
<evidence type="ECO:0000256" key="6">
    <source>
        <dbReference type="ARBA" id="ARBA00022679"/>
    </source>
</evidence>
<keyword evidence="7" id="KW-0547">Nucleotide-binding</keyword>
<evidence type="ECO:0000256" key="5">
    <source>
        <dbReference type="ARBA" id="ARBA00022553"/>
    </source>
</evidence>
<evidence type="ECO:0000313" key="14">
    <source>
        <dbReference type="EMBL" id="AYV45537.1"/>
    </source>
</evidence>
<dbReference type="KEGG" id="cfh:C1707_04325"/>
<feature type="transmembrane region" description="Helical" evidence="12">
    <location>
        <begin position="20"/>
        <end position="43"/>
    </location>
</feature>
<dbReference type="InterPro" id="IPR036097">
    <property type="entry name" value="HisK_dim/P_sf"/>
</dbReference>
<dbReference type="InterPro" id="IPR003661">
    <property type="entry name" value="HisK_dim/P_dom"/>
</dbReference>
<dbReference type="InterPro" id="IPR050736">
    <property type="entry name" value="Sensor_HK_Regulatory"/>
</dbReference>
<dbReference type="InterPro" id="IPR004358">
    <property type="entry name" value="Sig_transdc_His_kin-like_C"/>
</dbReference>
<evidence type="ECO:0000259" key="13">
    <source>
        <dbReference type="PROSITE" id="PS50109"/>
    </source>
</evidence>
<comment type="subcellular location">
    <subcellularLocation>
        <location evidence="2">Cell membrane</location>
    </subcellularLocation>
</comment>
<evidence type="ECO:0000256" key="2">
    <source>
        <dbReference type="ARBA" id="ARBA00004236"/>
    </source>
</evidence>
<protein>
    <recommendedName>
        <fullName evidence="3">histidine kinase</fullName>
        <ecNumber evidence="3">2.7.13.3</ecNumber>
    </recommendedName>
</protein>
<evidence type="ECO:0000256" key="8">
    <source>
        <dbReference type="ARBA" id="ARBA00022777"/>
    </source>
</evidence>
<gene>
    <name evidence="14" type="ORF">C1707_04325</name>
    <name evidence="15" type="ORF">CFHF_00015</name>
</gene>
<keyword evidence="5" id="KW-0597">Phosphoprotein</keyword>
<keyword evidence="9" id="KW-0067">ATP-binding</keyword>
<feature type="transmembrane region" description="Helical" evidence="12">
    <location>
        <begin position="50"/>
        <end position="69"/>
    </location>
</feature>
<comment type="catalytic activity">
    <reaction evidence="1">
        <text>ATP + protein L-histidine = ADP + protein N-phospho-L-histidine.</text>
        <dbReference type="EC" id="2.7.13.3"/>
    </reaction>
</comment>
<proteinExistence type="predicted"/>
<dbReference type="SMART" id="SM00387">
    <property type="entry name" value="HATPase_c"/>
    <property type="match status" value="1"/>
</dbReference>
<evidence type="ECO:0000256" key="9">
    <source>
        <dbReference type="ARBA" id="ARBA00022840"/>
    </source>
</evidence>
<dbReference type="CDD" id="cd00082">
    <property type="entry name" value="HisKA"/>
    <property type="match status" value="1"/>
</dbReference>
<dbReference type="GO" id="GO:0000155">
    <property type="term" value="F:phosphorelay sensor kinase activity"/>
    <property type="evidence" value="ECO:0007669"/>
    <property type="project" value="InterPro"/>
</dbReference>
<dbReference type="AlphaFoldDB" id="A0A2N5D7B3"/>
<dbReference type="Gene3D" id="1.10.287.130">
    <property type="match status" value="1"/>
</dbReference>
<evidence type="ECO:0000256" key="12">
    <source>
        <dbReference type="SAM" id="Phobius"/>
    </source>
</evidence>
<dbReference type="SMART" id="SM00388">
    <property type="entry name" value="HisKA"/>
    <property type="match status" value="1"/>
</dbReference>
<sequence>MPTVTPLSPVAPERWGGGLAGAWAGAWTAVAAGPAALVAMTALGAARPGVALPAALLLGVGGAILLRRLRRRLDDAVLSLAPAAASADRAPPFAVILENLPDPLMVIAAEEADDLTGRRFVFANAAARDRFRIREGALLVTAVRSPQVLEAVDEALFGEVERTVEWTGVGSQGRDWSARARPLGRDEAGSQLALLVLRDETDVRRSERTRADFLANASHELRTPLASLSGFIETLRGHAKEDPGARDKFLAIMQAQAERMSRLIDDLMSLSRIELNEHIAPAGRVDLAMAAQDVIDALGPQARDKQVSFDAVLPPRGAAVVEGDRDQIVQVIQNLVDNAIKYTPNDGTVRVEIFPGLTPATAVAPRDPAAARLSLLTPDHSDVEEFYAGLRVSDRGPGIAREHLPRLTERFYRVEGQKSGDRSGTGLGLAIVKHIVNRHRGGLHVESVRGEGATFGVYLPMAKALSDKDSAPVEEVAPGGVVKLS</sequence>
<dbReference type="EMBL" id="CP026100">
    <property type="protein sequence ID" value="AYV45537.1"/>
    <property type="molecule type" value="Genomic_DNA"/>
</dbReference>
<dbReference type="GO" id="GO:0005524">
    <property type="term" value="F:ATP binding"/>
    <property type="evidence" value="ECO:0007669"/>
    <property type="project" value="UniProtKB-KW"/>
</dbReference>
<evidence type="ECO:0000313" key="17">
    <source>
        <dbReference type="Proteomes" id="UP000281192"/>
    </source>
</evidence>
<dbReference type="Pfam" id="PF00512">
    <property type="entry name" value="HisKA"/>
    <property type="match status" value="1"/>
</dbReference>
<evidence type="ECO:0000256" key="7">
    <source>
        <dbReference type="ARBA" id="ARBA00022741"/>
    </source>
</evidence>
<dbReference type="EC" id="2.7.13.3" evidence="3"/>
<evidence type="ECO:0000256" key="11">
    <source>
        <dbReference type="ARBA" id="ARBA00023136"/>
    </source>
</evidence>
<dbReference type="SUPFAM" id="SSF55874">
    <property type="entry name" value="ATPase domain of HSP90 chaperone/DNA topoisomerase II/histidine kinase"/>
    <property type="match status" value="1"/>
</dbReference>
<dbReference type="InterPro" id="IPR005467">
    <property type="entry name" value="His_kinase_dom"/>
</dbReference>
<dbReference type="SUPFAM" id="SSF47384">
    <property type="entry name" value="Homodimeric domain of signal transducing histidine kinase"/>
    <property type="match status" value="1"/>
</dbReference>
<evidence type="ECO:0000256" key="1">
    <source>
        <dbReference type="ARBA" id="ARBA00000085"/>
    </source>
</evidence>
<dbReference type="PANTHER" id="PTHR43711">
    <property type="entry name" value="TWO-COMPONENT HISTIDINE KINASE"/>
    <property type="match status" value="1"/>
</dbReference>
<dbReference type="Pfam" id="PF02518">
    <property type="entry name" value="HATPase_c"/>
    <property type="match status" value="1"/>
</dbReference>
<keyword evidence="4" id="KW-1003">Cell membrane</keyword>
<evidence type="ECO:0000313" key="15">
    <source>
        <dbReference type="EMBL" id="PLR21955.1"/>
    </source>
</evidence>
<dbReference type="Gene3D" id="3.30.565.10">
    <property type="entry name" value="Histidine kinase-like ATPase, C-terminal domain"/>
    <property type="match status" value="1"/>
</dbReference>
<keyword evidence="8" id="KW-0418">Kinase</keyword>
<dbReference type="InterPro" id="IPR036890">
    <property type="entry name" value="HATPase_C_sf"/>
</dbReference>
<evidence type="ECO:0000256" key="4">
    <source>
        <dbReference type="ARBA" id="ARBA00022475"/>
    </source>
</evidence>
<name>A0A2N5D7B3_9CAUL</name>
<accession>A0A2N5D7B3</accession>